<name>A0A6G7YEV0_9ACTN</name>
<gene>
    <name evidence="4" type="ORF">G7071_06775</name>
</gene>
<dbReference type="KEGG" id="npi:G7071_06775"/>
<evidence type="ECO:0000259" key="3">
    <source>
        <dbReference type="Pfam" id="PF08924"/>
    </source>
</evidence>
<dbReference type="InterPro" id="IPR036366">
    <property type="entry name" value="PGBDSf"/>
</dbReference>
<protein>
    <submittedName>
        <fullName evidence="4">DUF1906 domain-containing protein</fullName>
    </submittedName>
</protein>
<feature type="domain" description="Peptidoglycan binding-like" evidence="2">
    <location>
        <begin position="386"/>
        <end position="442"/>
    </location>
</feature>
<feature type="domain" description="Rv2525c-like glycoside hydrolase-like" evidence="3">
    <location>
        <begin position="64"/>
        <end position="282"/>
    </location>
</feature>
<dbReference type="RefSeq" id="WP_166316522.1">
    <property type="nucleotide sequence ID" value="NZ_CP049866.1"/>
</dbReference>
<dbReference type="InterPro" id="IPR017853">
    <property type="entry name" value="GH"/>
</dbReference>
<feature type="signal peptide" evidence="1">
    <location>
        <begin position="1"/>
        <end position="23"/>
    </location>
</feature>
<keyword evidence="1" id="KW-0732">Signal</keyword>
<dbReference type="Gene3D" id="1.10.101.10">
    <property type="entry name" value="PGBD-like superfamily/PGBD"/>
    <property type="match status" value="2"/>
</dbReference>
<feature type="chain" id="PRO_5039562403" evidence="1">
    <location>
        <begin position="24"/>
        <end position="447"/>
    </location>
</feature>
<evidence type="ECO:0000256" key="1">
    <source>
        <dbReference type="SAM" id="SignalP"/>
    </source>
</evidence>
<dbReference type="InterPro" id="IPR002477">
    <property type="entry name" value="Peptidoglycan-bd-like"/>
</dbReference>
<dbReference type="Gene3D" id="3.20.20.80">
    <property type="entry name" value="Glycosidases"/>
    <property type="match status" value="1"/>
</dbReference>
<proteinExistence type="predicted"/>
<evidence type="ECO:0000259" key="2">
    <source>
        <dbReference type="Pfam" id="PF01471"/>
    </source>
</evidence>
<dbReference type="Pfam" id="PF08924">
    <property type="entry name" value="Rv2525c_GlyHyd-like"/>
    <property type="match status" value="1"/>
</dbReference>
<organism evidence="4 5">
    <name type="scientific">Nocardioides piscis</name>
    <dbReference type="NCBI Taxonomy" id="2714938"/>
    <lineage>
        <taxon>Bacteria</taxon>
        <taxon>Bacillati</taxon>
        <taxon>Actinomycetota</taxon>
        <taxon>Actinomycetes</taxon>
        <taxon>Propionibacteriales</taxon>
        <taxon>Nocardioidaceae</taxon>
        <taxon>Nocardioides</taxon>
    </lineage>
</organism>
<evidence type="ECO:0000313" key="4">
    <source>
        <dbReference type="EMBL" id="QIK75171.1"/>
    </source>
</evidence>
<dbReference type="Pfam" id="PF01471">
    <property type="entry name" value="PG_binding_1"/>
    <property type="match status" value="1"/>
</dbReference>
<dbReference type="InterPro" id="IPR036365">
    <property type="entry name" value="PGBD-like_sf"/>
</dbReference>
<dbReference type="AlphaFoldDB" id="A0A6G7YEV0"/>
<reference evidence="4 5" key="1">
    <citation type="submission" date="2020-03" db="EMBL/GenBank/DDBJ databases">
        <title>Nocardioides sp. nov., isolated from fish.</title>
        <authorList>
            <person name="Hyun D.-W."/>
            <person name="Bae J.-W."/>
        </authorList>
    </citation>
    <scope>NUCLEOTIDE SEQUENCE [LARGE SCALE GENOMIC DNA]</scope>
    <source>
        <strain evidence="4 5">HDW12A</strain>
    </source>
</reference>
<dbReference type="SUPFAM" id="SSF47090">
    <property type="entry name" value="PGBD-like"/>
    <property type="match status" value="2"/>
</dbReference>
<dbReference type="EMBL" id="CP049866">
    <property type="protein sequence ID" value="QIK75171.1"/>
    <property type="molecule type" value="Genomic_DNA"/>
</dbReference>
<sequence>MRRLAAALIALALPLTGAASTLAAASERPGSERPDRRGNVVTPGDFTGYGFDQCLAPTQKAMDAWLNKSPFLAVGIYISGDSRACRQQPNLTPTWISTQLAKGWRLLPIALGPQASCLDRFPRYDDDFKISPRPGDAYATARAQGAVEADKNAADAAALGIAAGSTLWYDLEAFDLKDTHCRESALAFVSSWVTRIKERGFVSGFYSSASSGIKMLDDARLQRPGQFALPDRIWIARWDGVANTSTTYIGEDGWRPGGRVKQYLGGHNETWGGVTINIDSNFLDLGAGSQPTPDSHCGGLKVAFWKYPDLTPTAARRNRVKVLQCLLKEKGIYAGDVSGSYDQATVAAANAWQSQSKLRTSSTFSARHWTGLLAAGSTPVLKVGSTGEAVHRLQRALNASGAGRLKSSGLYDARTGAAVRTYQARRSMPATGVVNRSTWKKLLKGVS</sequence>
<keyword evidence="5" id="KW-1185">Reference proteome</keyword>
<dbReference type="InterPro" id="IPR015020">
    <property type="entry name" value="Rv2525c-like_Glyco_Hydro-like"/>
</dbReference>
<evidence type="ECO:0000313" key="5">
    <source>
        <dbReference type="Proteomes" id="UP000502035"/>
    </source>
</evidence>
<dbReference type="SUPFAM" id="SSF51445">
    <property type="entry name" value="(Trans)glycosidases"/>
    <property type="match status" value="1"/>
</dbReference>
<dbReference type="Proteomes" id="UP000502035">
    <property type="component" value="Chromosome"/>
</dbReference>
<accession>A0A6G7YEV0</accession>